<keyword evidence="1" id="KW-0575">Peroxidase</keyword>
<dbReference type="Gene3D" id="3.40.30.10">
    <property type="entry name" value="Glutaredoxin"/>
    <property type="match status" value="1"/>
</dbReference>
<proteinExistence type="predicted"/>
<name>A0A7Z0CK37_9MICO</name>
<comment type="caution">
    <text evidence="1">The sequence shown here is derived from an EMBL/GenBank/DDBJ whole genome shotgun (WGS) entry which is preliminary data.</text>
</comment>
<sequence>MLTSFPCENGKTGRIKWSFEKFVVPPDGKVSRFQPTVKPDDSAIIAATEGALAAREA</sequence>
<dbReference type="AlphaFoldDB" id="A0A7Z0CK37"/>
<dbReference type="GO" id="GO:0004601">
    <property type="term" value="F:peroxidase activity"/>
    <property type="evidence" value="ECO:0007669"/>
    <property type="project" value="UniProtKB-KW"/>
</dbReference>
<evidence type="ECO:0000313" key="2">
    <source>
        <dbReference type="Proteomes" id="UP000547973"/>
    </source>
</evidence>
<dbReference type="Proteomes" id="UP000547973">
    <property type="component" value="Unassembled WGS sequence"/>
</dbReference>
<dbReference type="RefSeq" id="WP_179397840.1">
    <property type="nucleotide sequence ID" value="NZ_JACBZO010000001.1"/>
</dbReference>
<accession>A0A7Z0CK37</accession>
<organism evidence="1 2">
    <name type="scientific">Demequina lutea</name>
    <dbReference type="NCBI Taxonomy" id="431489"/>
    <lineage>
        <taxon>Bacteria</taxon>
        <taxon>Bacillati</taxon>
        <taxon>Actinomycetota</taxon>
        <taxon>Actinomycetes</taxon>
        <taxon>Micrococcales</taxon>
        <taxon>Demequinaceae</taxon>
        <taxon>Demequina</taxon>
    </lineage>
</organism>
<keyword evidence="2" id="KW-1185">Reference proteome</keyword>
<keyword evidence="1" id="KW-0560">Oxidoreductase</keyword>
<protein>
    <submittedName>
        <fullName evidence="1">Glutathione peroxidase-family protein</fullName>
    </submittedName>
</protein>
<evidence type="ECO:0000313" key="1">
    <source>
        <dbReference type="EMBL" id="NYI41447.1"/>
    </source>
</evidence>
<dbReference type="EMBL" id="JACBZO010000001">
    <property type="protein sequence ID" value="NYI41447.1"/>
    <property type="molecule type" value="Genomic_DNA"/>
</dbReference>
<reference evidence="1 2" key="1">
    <citation type="submission" date="2020-07" db="EMBL/GenBank/DDBJ databases">
        <title>Sequencing the genomes of 1000 actinobacteria strains.</title>
        <authorList>
            <person name="Klenk H.-P."/>
        </authorList>
    </citation>
    <scope>NUCLEOTIDE SEQUENCE [LARGE SCALE GENOMIC DNA]</scope>
    <source>
        <strain evidence="1 2">DSM 19970</strain>
    </source>
</reference>
<gene>
    <name evidence="1" type="ORF">BKA03_001566</name>
</gene>